<evidence type="ECO:0000256" key="2">
    <source>
        <dbReference type="SAM" id="SignalP"/>
    </source>
</evidence>
<protein>
    <submittedName>
        <fullName evidence="4">Extensin family protein</fullName>
    </submittedName>
</protein>
<feature type="chain" id="PRO_5047415997" evidence="2">
    <location>
        <begin position="29"/>
        <end position="306"/>
    </location>
</feature>
<sequence length="306" mass="32427">MATLSFSGFCRLALLLAAATLVITPAMARHHHHRSHKSHLPPAGQSAAPAPETPAAAPIPEPRPAEEPDRESELEPQTPVVAPTPPEKPAEVAPEPPATAPTPPEKPAQVNLPPDPRSAELPADKMPQEEVACRDRLKALGVEFEEHKAEHDAAIGCSIPYPIILKTLGKSIGIGSGAELNCRMAEAAARFAADVIQPAAKAEFGADLKSITQASAFVCRPRHGGEKLSEHAFGNALDIASFTLADGKKIEIGPVPPEKDAEFLNTVRKAACGPFKTVLGPGSDPDHALHFHFDLEPRRHGGTFCQ</sequence>
<feature type="compositionally biased region" description="Basic and acidic residues" evidence="1">
    <location>
        <begin position="63"/>
        <end position="73"/>
    </location>
</feature>
<feature type="compositionally biased region" description="Basic residues" evidence="1">
    <location>
        <begin position="30"/>
        <end position="39"/>
    </location>
</feature>
<gene>
    <name evidence="4" type="ORF">RFM27_23385</name>
</gene>
<proteinExistence type="predicted"/>
<reference evidence="4 5" key="1">
    <citation type="submission" date="2023-08" db="EMBL/GenBank/DDBJ databases">
        <title>Implementing the SeqCode for naming new Mesorhizobium species isolated from Vachellia karroo root nodules.</title>
        <authorList>
            <person name="Van Lill M."/>
        </authorList>
    </citation>
    <scope>NUCLEOTIDE SEQUENCE [LARGE SCALE GENOMIC DNA]</scope>
    <source>
        <strain evidence="4 5">VK23A</strain>
    </source>
</reference>
<keyword evidence="5" id="KW-1185">Reference proteome</keyword>
<dbReference type="Proteomes" id="UP001271780">
    <property type="component" value="Unassembled WGS sequence"/>
</dbReference>
<feature type="signal peptide" evidence="2">
    <location>
        <begin position="1"/>
        <end position="28"/>
    </location>
</feature>
<evidence type="ECO:0000313" key="5">
    <source>
        <dbReference type="Proteomes" id="UP001271780"/>
    </source>
</evidence>
<evidence type="ECO:0000256" key="1">
    <source>
        <dbReference type="SAM" id="MobiDB-lite"/>
    </source>
</evidence>
<keyword evidence="2" id="KW-0732">Signal</keyword>
<name>A0ABU4XMI1_9HYPH</name>
<comment type="caution">
    <text evidence="4">The sequence shown here is derived from an EMBL/GenBank/DDBJ whole genome shotgun (WGS) entry which is preliminary data.</text>
</comment>
<organism evidence="4 5">
    <name type="scientific">Mesorhizobium dulcispinae</name>
    <dbReference type="NCBI Taxonomy" id="3072316"/>
    <lineage>
        <taxon>Bacteria</taxon>
        <taxon>Pseudomonadati</taxon>
        <taxon>Pseudomonadota</taxon>
        <taxon>Alphaproteobacteria</taxon>
        <taxon>Hyphomicrobiales</taxon>
        <taxon>Phyllobacteriaceae</taxon>
        <taxon>Mesorhizobium</taxon>
    </lineage>
</organism>
<evidence type="ECO:0000259" key="3">
    <source>
        <dbReference type="Pfam" id="PF06904"/>
    </source>
</evidence>
<evidence type="ECO:0000313" key="4">
    <source>
        <dbReference type="EMBL" id="MDX8475040.1"/>
    </source>
</evidence>
<feature type="domain" description="Extensin-like C-terminal" evidence="3">
    <location>
        <begin position="132"/>
        <end position="306"/>
    </location>
</feature>
<feature type="region of interest" description="Disordered" evidence="1">
    <location>
        <begin position="30"/>
        <end position="128"/>
    </location>
</feature>
<dbReference type="InterPro" id="IPR009683">
    <property type="entry name" value="Extensin-like_C"/>
</dbReference>
<feature type="compositionally biased region" description="Pro residues" evidence="1">
    <location>
        <begin position="94"/>
        <end position="106"/>
    </location>
</feature>
<dbReference type="EMBL" id="JAVIIZ010000016">
    <property type="protein sequence ID" value="MDX8475040.1"/>
    <property type="molecule type" value="Genomic_DNA"/>
</dbReference>
<accession>A0ABU4XMI1</accession>
<dbReference type="Pfam" id="PF06904">
    <property type="entry name" value="Extensin-like_C"/>
    <property type="match status" value="1"/>
</dbReference>
<feature type="compositionally biased region" description="Low complexity" evidence="1">
    <location>
        <begin position="47"/>
        <end position="56"/>
    </location>
</feature>